<evidence type="ECO:0000256" key="1">
    <source>
        <dbReference type="ARBA" id="ARBA00004651"/>
    </source>
</evidence>
<keyword evidence="4" id="KW-0812">Transmembrane</keyword>
<dbReference type="SUPFAM" id="SSF118215">
    <property type="entry name" value="Proton glutamate symport protein"/>
    <property type="match status" value="1"/>
</dbReference>
<keyword evidence="8" id="KW-1185">Reference proteome</keyword>
<comment type="caution">
    <text evidence="7">The sequence shown here is derived from an EMBL/GenBank/DDBJ whole genome shotgun (WGS) entry which is preliminary data.</text>
</comment>
<accession>A0A0V8JJ67</accession>
<organism evidence="7 8">
    <name type="scientific">Priestia veravalensis</name>
    <dbReference type="NCBI Taxonomy" id="1414648"/>
    <lineage>
        <taxon>Bacteria</taxon>
        <taxon>Bacillati</taxon>
        <taxon>Bacillota</taxon>
        <taxon>Bacilli</taxon>
        <taxon>Bacillales</taxon>
        <taxon>Bacillaceae</taxon>
        <taxon>Priestia</taxon>
    </lineage>
</organism>
<comment type="subcellular location">
    <subcellularLocation>
        <location evidence="1">Cell membrane</location>
        <topology evidence="1">Multi-pass membrane protein</topology>
    </subcellularLocation>
</comment>
<evidence type="ECO:0000313" key="7">
    <source>
        <dbReference type="EMBL" id="KSU87000.1"/>
    </source>
</evidence>
<dbReference type="GO" id="GO:0015293">
    <property type="term" value="F:symporter activity"/>
    <property type="evidence" value="ECO:0007669"/>
    <property type="project" value="UniProtKB-KW"/>
</dbReference>
<sequence length="413" mass="43853">MYALKPYRFPLILLASIFAGGAVGFFAGEKAEVLKPLGDIYLNLMFMVVVPLVFFSIAAAVSNTANMNRFGKIIGSMFGVFILTGIISSLLMLFAVKAFLSVDASPITIEKPDQVENINIADQFVQAFTTSDFVDLLSREHMLALIVFAVLLGLSATLIGEAGKPFVKVLQSGSQVFMKMVTLVMYVAPIGLFAYFASLVGVFGPDLLGTYAKAVAVYYPVALLYFFVGFTLYAFLAGGKEGIVRFWKNILTPAVTALGTGSSVASVPVNLEAAKQTGVPKDVRETVIPIGATVHMDGSCLAAILKISFAFTLFDMDFSGIDTFVKAVVVAILCGVVIAGLPSGGAVGEMLILTMFGLPIEALPVMAALGMIVDPPATMVNVTGDNVSSMLVSRIVEGKGWLKKQIDTKRIAS</sequence>
<protein>
    <submittedName>
        <fullName evidence="7">Sodium:proton antiporter</fullName>
    </submittedName>
</protein>
<reference evidence="7 8" key="1">
    <citation type="submission" date="2015-11" db="EMBL/GenBank/DDBJ databases">
        <title>Bacillus caseinolyticus sp nov.</title>
        <authorList>
            <person name="Dastager S.G."/>
            <person name="Mawlankar R."/>
        </authorList>
    </citation>
    <scope>NUCLEOTIDE SEQUENCE [LARGE SCALE GENOMIC DNA]</scope>
    <source>
        <strain evidence="7 8">SGD-V-76</strain>
    </source>
</reference>
<evidence type="ECO:0000256" key="2">
    <source>
        <dbReference type="ARBA" id="ARBA00022448"/>
    </source>
</evidence>
<dbReference type="PANTHER" id="PTHR42865">
    <property type="entry name" value="PROTON/GLUTAMATE-ASPARTATE SYMPORTER"/>
    <property type="match status" value="1"/>
</dbReference>
<dbReference type="InterPro" id="IPR001991">
    <property type="entry name" value="Na-dicarboxylate_symporter"/>
</dbReference>
<dbReference type="GO" id="GO:0006835">
    <property type="term" value="P:dicarboxylic acid transport"/>
    <property type="evidence" value="ECO:0007669"/>
    <property type="project" value="TreeGrafter"/>
</dbReference>
<dbReference type="GO" id="GO:0005886">
    <property type="term" value="C:plasma membrane"/>
    <property type="evidence" value="ECO:0007669"/>
    <property type="project" value="UniProtKB-SubCell"/>
</dbReference>
<evidence type="ECO:0000256" key="3">
    <source>
        <dbReference type="ARBA" id="ARBA00022475"/>
    </source>
</evidence>
<dbReference type="PRINTS" id="PR00173">
    <property type="entry name" value="EDTRNSPORT"/>
</dbReference>
<evidence type="ECO:0000256" key="4">
    <source>
        <dbReference type="ARBA" id="ARBA00022692"/>
    </source>
</evidence>
<evidence type="ECO:0000256" key="6">
    <source>
        <dbReference type="ARBA" id="ARBA00023136"/>
    </source>
</evidence>
<dbReference type="PANTHER" id="PTHR42865:SF7">
    <property type="entry name" value="PROTON_GLUTAMATE-ASPARTATE SYMPORTER"/>
    <property type="match status" value="1"/>
</dbReference>
<dbReference type="InterPro" id="IPR036458">
    <property type="entry name" value="Na:dicarbo_symporter_sf"/>
</dbReference>
<evidence type="ECO:0000256" key="5">
    <source>
        <dbReference type="ARBA" id="ARBA00022989"/>
    </source>
</evidence>
<dbReference type="Proteomes" id="UP000053681">
    <property type="component" value="Unassembled WGS sequence"/>
</dbReference>
<keyword evidence="5" id="KW-1133">Transmembrane helix</keyword>
<name>A0A0V8JJ67_9BACI</name>
<gene>
    <name evidence="7" type="ORF">AS180_15510</name>
</gene>
<proteinExistence type="predicted"/>
<dbReference type="Pfam" id="PF00375">
    <property type="entry name" value="SDF"/>
    <property type="match status" value="1"/>
</dbReference>
<dbReference type="EMBL" id="LNQP01000057">
    <property type="protein sequence ID" value="KSU87000.1"/>
    <property type="molecule type" value="Genomic_DNA"/>
</dbReference>
<keyword evidence="3" id="KW-1003">Cell membrane</keyword>
<dbReference type="RefSeq" id="WP_025910276.1">
    <property type="nucleotide sequence ID" value="NZ_KQ758672.1"/>
</dbReference>
<dbReference type="Gene3D" id="1.10.3860.10">
    <property type="entry name" value="Sodium:dicarboxylate symporter"/>
    <property type="match status" value="1"/>
</dbReference>
<keyword evidence="2" id="KW-0813">Transport</keyword>
<dbReference type="GeneID" id="93682717"/>
<dbReference type="AlphaFoldDB" id="A0A0V8JJ67"/>
<keyword evidence="6" id="KW-0472">Membrane</keyword>
<evidence type="ECO:0000313" key="8">
    <source>
        <dbReference type="Proteomes" id="UP000053681"/>
    </source>
</evidence>